<reference evidence="3" key="1">
    <citation type="journal article" date="2019" name="Int. J. Syst. Evol. Microbiol.">
        <title>The Global Catalogue of Microorganisms (GCM) 10K type strain sequencing project: providing services to taxonomists for standard genome sequencing and annotation.</title>
        <authorList>
            <consortium name="The Broad Institute Genomics Platform"/>
            <consortium name="The Broad Institute Genome Sequencing Center for Infectious Disease"/>
            <person name="Wu L."/>
            <person name="Ma J."/>
        </authorList>
    </citation>
    <scope>NUCLEOTIDE SEQUENCE [LARGE SCALE GENOMIC DNA]</scope>
    <source>
        <strain evidence="3">JCM 31486</strain>
    </source>
</reference>
<feature type="signal peptide" evidence="1">
    <location>
        <begin position="1"/>
        <end position="25"/>
    </location>
</feature>
<feature type="chain" id="PRO_5046243510" evidence="1">
    <location>
        <begin position="26"/>
        <end position="130"/>
    </location>
</feature>
<dbReference type="Pfam" id="PF13416">
    <property type="entry name" value="SBP_bac_8"/>
    <property type="match status" value="1"/>
</dbReference>
<sequence length="130" mass="13418">MTTTFAAVLSVAALTVSGCSGQQPADNTQSTTFSLWDPYPQFDASSDWAKVIDKCGAQAGVSKVERQAFDTTDLTNKVLLAAQQDTAPNVLVVDNPVVSTLAEAGVLKSNQDTGLDATKAAPNLVAAGQS</sequence>
<comment type="caution">
    <text evidence="2">The sequence shown here is derived from an EMBL/GenBank/DDBJ whole genome shotgun (WGS) entry which is preliminary data.</text>
</comment>
<dbReference type="SUPFAM" id="SSF53850">
    <property type="entry name" value="Periplasmic binding protein-like II"/>
    <property type="match status" value="1"/>
</dbReference>
<keyword evidence="3" id="KW-1185">Reference proteome</keyword>
<evidence type="ECO:0000313" key="2">
    <source>
        <dbReference type="EMBL" id="MFD1051180.1"/>
    </source>
</evidence>
<keyword evidence="1" id="KW-0732">Signal</keyword>
<feature type="non-terminal residue" evidence="2">
    <location>
        <position position="130"/>
    </location>
</feature>
<gene>
    <name evidence="2" type="ORF">ACFQ1S_39430</name>
</gene>
<proteinExistence type="predicted"/>
<accession>A0ABW3MKS4</accession>
<evidence type="ECO:0000256" key="1">
    <source>
        <dbReference type="SAM" id="SignalP"/>
    </source>
</evidence>
<dbReference type="Gene3D" id="3.40.190.10">
    <property type="entry name" value="Periplasmic binding protein-like II"/>
    <property type="match status" value="1"/>
</dbReference>
<dbReference type="InterPro" id="IPR006059">
    <property type="entry name" value="SBP"/>
</dbReference>
<organism evidence="2 3">
    <name type="scientific">Kibdelosporangium lantanae</name>
    <dbReference type="NCBI Taxonomy" id="1497396"/>
    <lineage>
        <taxon>Bacteria</taxon>
        <taxon>Bacillati</taxon>
        <taxon>Actinomycetota</taxon>
        <taxon>Actinomycetes</taxon>
        <taxon>Pseudonocardiales</taxon>
        <taxon>Pseudonocardiaceae</taxon>
        <taxon>Kibdelosporangium</taxon>
    </lineage>
</organism>
<name>A0ABW3MKS4_9PSEU</name>
<evidence type="ECO:0000313" key="3">
    <source>
        <dbReference type="Proteomes" id="UP001597045"/>
    </source>
</evidence>
<dbReference type="EMBL" id="JBHTIS010003394">
    <property type="protein sequence ID" value="MFD1051180.1"/>
    <property type="molecule type" value="Genomic_DNA"/>
</dbReference>
<dbReference type="Proteomes" id="UP001597045">
    <property type="component" value="Unassembled WGS sequence"/>
</dbReference>
<protein>
    <submittedName>
        <fullName evidence="2">Extracellular solute-binding protein</fullName>
    </submittedName>
</protein>